<evidence type="ECO:0000256" key="4">
    <source>
        <dbReference type="ARBA" id="ARBA00022801"/>
    </source>
</evidence>
<evidence type="ECO:0000256" key="1">
    <source>
        <dbReference type="ARBA" id="ARBA00001947"/>
    </source>
</evidence>
<dbReference type="CDD" id="cd01320">
    <property type="entry name" value="ADA"/>
    <property type="match status" value="1"/>
</dbReference>
<dbReference type="GO" id="GO:0019239">
    <property type="term" value="F:deaminase activity"/>
    <property type="evidence" value="ECO:0007669"/>
    <property type="project" value="InterPro"/>
</dbReference>
<evidence type="ECO:0000256" key="2">
    <source>
        <dbReference type="ARBA" id="ARBA00006676"/>
    </source>
</evidence>
<comment type="similarity">
    <text evidence="2">Belongs to the metallo-dependent hydrolases superfamily. Adenosine and AMP deaminases family.</text>
</comment>
<sequence length="335" mass="36767">MDEEQLDRIANLPKVELHLHHEGAAPPDFIRQMAAAKGVNLSHIFDAEGRYKYRDFTHFLQVYEAATSVLKTPEDFAKLTTAVLEQSAEAGVVYSETFLSPDFCGGGDVGAWREYLHAIREAATDAEQRLGITLRGVVTCIRHFGPEQAKRSALCAAETAGDWIVGFGMGGDEGRGHQGDFAYAFDMARESGLHLTTHAGEFGGPASVREAIQDLHVTRIGHGVRAIEDLRLVDNIVDQGITLEVCPGSNIRLGLYSTMRHHPIAKLRERGVKVTVSTDDPPFFGTTMKDEYLNLARAFGWDEEVLNDIARTSLEAAFCDAATRDRVAKKLEPAA</sequence>
<dbReference type="OrthoDB" id="105475at2"/>
<evidence type="ECO:0000313" key="7">
    <source>
        <dbReference type="EMBL" id="PTX46733.1"/>
    </source>
</evidence>
<dbReference type="NCBIfam" id="NF006848">
    <property type="entry name" value="PRK09358.1-3"/>
    <property type="match status" value="1"/>
</dbReference>
<keyword evidence="3" id="KW-0479">Metal-binding</keyword>
<dbReference type="PANTHER" id="PTHR43114:SF6">
    <property type="entry name" value="ADENINE DEAMINASE"/>
    <property type="match status" value="1"/>
</dbReference>
<evidence type="ECO:0000256" key="3">
    <source>
        <dbReference type="ARBA" id="ARBA00022723"/>
    </source>
</evidence>
<organism evidence="7 8">
    <name type="scientific">Allosediminivita pacifica</name>
    <dbReference type="NCBI Taxonomy" id="1267769"/>
    <lineage>
        <taxon>Bacteria</taxon>
        <taxon>Pseudomonadati</taxon>
        <taxon>Pseudomonadota</taxon>
        <taxon>Alphaproteobacteria</taxon>
        <taxon>Rhodobacterales</taxon>
        <taxon>Paracoccaceae</taxon>
        <taxon>Allosediminivita</taxon>
    </lineage>
</organism>
<protein>
    <submittedName>
        <fullName evidence="7">Adenosine deaminase</fullName>
    </submittedName>
</protein>
<comment type="cofactor">
    <cofactor evidence="1">
        <name>Zn(2+)</name>
        <dbReference type="ChEBI" id="CHEBI:29105"/>
    </cofactor>
</comment>
<proteinExistence type="inferred from homology"/>
<dbReference type="InterPro" id="IPR032466">
    <property type="entry name" value="Metal_Hydrolase"/>
</dbReference>
<dbReference type="Pfam" id="PF00962">
    <property type="entry name" value="A_deaminase"/>
    <property type="match status" value="1"/>
</dbReference>
<dbReference type="NCBIfam" id="TIGR01430">
    <property type="entry name" value="aden_deam"/>
    <property type="match status" value="1"/>
</dbReference>
<dbReference type="GO" id="GO:0046872">
    <property type="term" value="F:metal ion binding"/>
    <property type="evidence" value="ECO:0007669"/>
    <property type="project" value="UniProtKB-KW"/>
</dbReference>
<dbReference type="Gene3D" id="3.20.20.140">
    <property type="entry name" value="Metal-dependent hydrolases"/>
    <property type="match status" value="1"/>
</dbReference>
<accession>A0A2T6ASD9</accession>
<evidence type="ECO:0000256" key="5">
    <source>
        <dbReference type="ARBA" id="ARBA00022833"/>
    </source>
</evidence>
<evidence type="ECO:0000259" key="6">
    <source>
        <dbReference type="Pfam" id="PF00962"/>
    </source>
</evidence>
<keyword evidence="8" id="KW-1185">Reference proteome</keyword>
<dbReference type="SUPFAM" id="SSF51556">
    <property type="entry name" value="Metallo-dependent hydrolases"/>
    <property type="match status" value="1"/>
</dbReference>
<dbReference type="EMBL" id="QBKN01000015">
    <property type="protein sequence ID" value="PTX46733.1"/>
    <property type="molecule type" value="Genomic_DNA"/>
</dbReference>
<gene>
    <name evidence="7" type="ORF">C8N44_115101</name>
</gene>
<dbReference type="Proteomes" id="UP000244069">
    <property type="component" value="Unassembled WGS sequence"/>
</dbReference>
<keyword evidence="4" id="KW-0378">Hydrolase</keyword>
<dbReference type="InterPro" id="IPR006330">
    <property type="entry name" value="Ado/ade_deaminase"/>
</dbReference>
<comment type="caution">
    <text evidence="7">The sequence shown here is derived from an EMBL/GenBank/DDBJ whole genome shotgun (WGS) entry which is preliminary data.</text>
</comment>
<reference evidence="7 8" key="1">
    <citation type="submission" date="2018-04" db="EMBL/GenBank/DDBJ databases">
        <title>Genomic Encyclopedia of Archaeal and Bacterial Type Strains, Phase II (KMG-II): from individual species to whole genera.</title>
        <authorList>
            <person name="Goeker M."/>
        </authorList>
    </citation>
    <scope>NUCLEOTIDE SEQUENCE [LARGE SCALE GENOMIC DNA]</scope>
    <source>
        <strain evidence="7 8">DSM 29329</strain>
    </source>
</reference>
<feature type="domain" description="Adenosine deaminase" evidence="6">
    <location>
        <begin position="13"/>
        <end position="331"/>
    </location>
</feature>
<dbReference type="GO" id="GO:0016814">
    <property type="term" value="F:hydrolase activity, acting on carbon-nitrogen (but not peptide) bonds, in cyclic amidines"/>
    <property type="evidence" value="ECO:0007669"/>
    <property type="project" value="UniProtKB-ARBA"/>
</dbReference>
<dbReference type="AlphaFoldDB" id="A0A2T6ASD9"/>
<keyword evidence="5" id="KW-0862">Zinc</keyword>
<dbReference type="PANTHER" id="PTHR43114">
    <property type="entry name" value="ADENINE DEAMINASE"/>
    <property type="match status" value="1"/>
</dbReference>
<dbReference type="RefSeq" id="WP_107977227.1">
    <property type="nucleotide sequence ID" value="NZ_BMEZ01000016.1"/>
</dbReference>
<dbReference type="InterPro" id="IPR001365">
    <property type="entry name" value="A_deaminase_dom"/>
</dbReference>
<evidence type="ECO:0000313" key="8">
    <source>
        <dbReference type="Proteomes" id="UP000244069"/>
    </source>
</evidence>
<name>A0A2T6ASD9_9RHOB</name>